<dbReference type="Proteomes" id="UP001302602">
    <property type="component" value="Unassembled WGS sequence"/>
</dbReference>
<accession>A0AAN6Z6J3</accession>
<comment type="caution">
    <text evidence="1">The sequence shown here is derived from an EMBL/GenBank/DDBJ whole genome shotgun (WGS) entry which is preliminary data.</text>
</comment>
<dbReference type="RefSeq" id="XP_062650214.1">
    <property type="nucleotide sequence ID" value="XM_062786726.1"/>
</dbReference>
<proteinExistence type="predicted"/>
<organism evidence="1 2">
    <name type="scientific">Parathielavia appendiculata</name>
    <dbReference type="NCBI Taxonomy" id="2587402"/>
    <lineage>
        <taxon>Eukaryota</taxon>
        <taxon>Fungi</taxon>
        <taxon>Dikarya</taxon>
        <taxon>Ascomycota</taxon>
        <taxon>Pezizomycotina</taxon>
        <taxon>Sordariomycetes</taxon>
        <taxon>Sordariomycetidae</taxon>
        <taxon>Sordariales</taxon>
        <taxon>Chaetomiaceae</taxon>
        <taxon>Parathielavia</taxon>
    </lineage>
</organism>
<name>A0AAN6Z6J3_9PEZI</name>
<sequence length="132" mass="13753">MGIWLLTAGNPLIPSTNSSVPFCGTIRYGNDFMQFYCKTASHSLTGTAYFTSAGETAAWPGIPRLTGKNGPKSAASSQAAVPVTVQATETATSNAAANAGALSAEWSVEPSWQSWRFGWCCPSGNGGQSGRR</sequence>
<dbReference type="GeneID" id="87823494"/>
<reference evidence="1" key="2">
    <citation type="submission" date="2023-05" db="EMBL/GenBank/DDBJ databases">
        <authorList>
            <consortium name="Lawrence Berkeley National Laboratory"/>
            <person name="Steindorff A."/>
            <person name="Hensen N."/>
            <person name="Bonometti L."/>
            <person name="Westerberg I."/>
            <person name="Brannstrom I.O."/>
            <person name="Guillou S."/>
            <person name="Cros-Aarteil S."/>
            <person name="Calhoun S."/>
            <person name="Haridas S."/>
            <person name="Kuo A."/>
            <person name="Mondo S."/>
            <person name="Pangilinan J."/>
            <person name="Riley R."/>
            <person name="Labutti K."/>
            <person name="Andreopoulos B."/>
            <person name="Lipzen A."/>
            <person name="Chen C."/>
            <person name="Yanf M."/>
            <person name="Daum C."/>
            <person name="Ng V."/>
            <person name="Clum A."/>
            <person name="Ohm R."/>
            <person name="Martin F."/>
            <person name="Silar P."/>
            <person name="Natvig D."/>
            <person name="Lalanne C."/>
            <person name="Gautier V."/>
            <person name="Ament-Velasquez S.L."/>
            <person name="Kruys A."/>
            <person name="Hutchinson M.I."/>
            <person name="Powell A.J."/>
            <person name="Barry K."/>
            <person name="Miller A.N."/>
            <person name="Grigoriev I.V."/>
            <person name="Debuchy R."/>
            <person name="Gladieux P."/>
            <person name="Thoren M.H."/>
            <person name="Johannesson H."/>
        </authorList>
    </citation>
    <scope>NUCLEOTIDE SEQUENCE</scope>
    <source>
        <strain evidence="1">CBS 731.68</strain>
    </source>
</reference>
<keyword evidence="2" id="KW-1185">Reference proteome</keyword>
<evidence type="ECO:0000313" key="1">
    <source>
        <dbReference type="EMBL" id="KAK4126443.1"/>
    </source>
</evidence>
<evidence type="ECO:0000313" key="2">
    <source>
        <dbReference type="Proteomes" id="UP001302602"/>
    </source>
</evidence>
<reference evidence="1" key="1">
    <citation type="journal article" date="2023" name="Mol. Phylogenet. Evol.">
        <title>Genome-scale phylogeny and comparative genomics of the fungal order Sordariales.</title>
        <authorList>
            <person name="Hensen N."/>
            <person name="Bonometti L."/>
            <person name="Westerberg I."/>
            <person name="Brannstrom I.O."/>
            <person name="Guillou S."/>
            <person name="Cros-Aarteil S."/>
            <person name="Calhoun S."/>
            <person name="Haridas S."/>
            <person name="Kuo A."/>
            <person name="Mondo S."/>
            <person name="Pangilinan J."/>
            <person name="Riley R."/>
            <person name="LaButti K."/>
            <person name="Andreopoulos B."/>
            <person name="Lipzen A."/>
            <person name="Chen C."/>
            <person name="Yan M."/>
            <person name="Daum C."/>
            <person name="Ng V."/>
            <person name="Clum A."/>
            <person name="Steindorff A."/>
            <person name="Ohm R.A."/>
            <person name="Martin F."/>
            <person name="Silar P."/>
            <person name="Natvig D.O."/>
            <person name="Lalanne C."/>
            <person name="Gautier V."/>
            <person name="Ament-Velasquez S.L."/>
            <person name="Kruys A."/>
            <person name="Hutchinson M.I."/>
            <person name="Powell A.J."/>
            <person name="Barry K."/>
            <person name="Miller A.N."/>
            <person name="Grigoriev I.V."/>
            <person name="Debuchy R."/>
            <person name="Gladieux P."/>
            <person name="Hiltunen Thoren M."/>
            <person name="Johannesson H."/>
        </authorList>
    </citation>
    <scope>NUCLEOTIDE SEQUENCE</scope>
    <source>
        <strain evidence="1">CBS 731.68</strain>
    </source>
</reference>
<protein>
    <submittedName>
        <fullName evidence="1">Uncharacterized protein</fullName>
    </submittedName>
</protein>
<dbReference type="AlphaFoldDB" id="A0AAN6Z6J3"/>
<gene>
    <name evidence="1" type="ORF">N657DRAFT_308637</name>
</gene>
<dbReference type="EMBL" id="MU853225">
    <property type="protein sequence ID" value="KAK4126443.1"/>
    <property type="molecule type" value="Genomic_DNA"/>
</dbReference>